<dbReference type="PANTHER" id="PTHR43884:SF12">
    <property type="entry name" value="ISOVALERYL-COA DEHYDROGENASE, MITOCHONDRIAL-RELATED"/>
    <property type="match status" value="1"/>
</dbReference>
<dbReference type="InterPro" id="IPR037069">
    <property type="entry name" value="AcylCoA_DH/ox_N_sf"/>
</dbReference>
<evidence type="ECO:0000259" key="8">
    <source>
        <dbReference type="Pfam" id="PF02770"/>
    </source>
</evidence>
<reference evidence="10 11" key="1">
    <citation type="submission" date="2016-10" db="EMBL/GenBank/DDBJ databases">
        <authorList>
            <person name="de Groot N.N."/>
        </authorList>
    </citation>
    <scope>NUCLEOTIDE SEQUENCE [LARGE SCALE GENOMIC DNA]</scope>
    <source>
        <strain evidence="10 11">CGMCC 1.11030</strain>
    </source>
</reference>
<dbReference type="PANTHER" id="PTHR43884">
    <property type="entry name" value="ACYL-COA DEHYDROGENASE"/>
    <property type="match status" value="1"/>
</dbReference>
<dbReference type="InterPro" id="IPR006091">
    <property type="entry name" value="Acyl-CoA_Oxase/DH_mid-dom"/>
</dbReference>
<dbReference type="SUPFAM" id="SSF56645">
    <property type="entry name" value="Acyl-CoA dehydrogenase NM domain-like"/>
    <property type="match status" value="1"/>
</dbReference>
<dbReference type="Gene3D" id="1.20.140.10">
    <property type="entry name" value="Butyryl-CoA Dehydrogenase, subunit A, domain 3"/>
    <property type="match status" value="1"/>
</dbReference>
<keyword evidence="3 6" id="KW-0285">Flavoprotein</keyword>
<dbReference type="Gene3D" id="2.40.110.10">
    <property type="entry name" value="Butyryl-CoA Dehydrogenase, subunit A, domain 2"/>
    <property type="match status" value="1"/>
</dbReference>
<evidence type="ECO:0000313" key="10">
    <source>
        <dbReference type="EMBL" id="SFI73901.1"/>
    </source>
</evidence>
<keyword evidence="4 6" id="KW-0274">FAD</keyword>
<dbReference type="InterPro" id="IPR006089">
    <property type="entry name" value="Acyl-CoA_DH_CS"/>
</dbReference>
<dbReference type="PROSITE" id="PS00073">
    <property type="entry name" value="ACYL_COA_DH_2"/>
    <property type="match status" value="1"/>
</dbReference>
<accession>A0A1I3KN26</accession>
<dbReference type="InterPro" id="IPR036250">
    <property type="entry name" value="AcylCo_DH-like_C"/>
</dbReference>
<protein>
    <submittedName>
        <fullName evidence="10">Acyl-CoA dehydrogenase</fullName>
    </submittedName>
</protein>
<dbReference type="RefSeq" id="WP_092862330.1">
    <property type="nucleotide sequence ID" value="NZ_FOQH01000009.1"/>
</dbReference>
<evidence type="ECO:0000256" key="2">
    <source>
        <dbReference type="ARBA" id="ARBA00009347"/>
    </source>
</evidence>
<sequence length="388" mass="42924">MIARTLYEEDHEMFRDSVRKWVAAEVTPHVETWRENGQVSREVWKSAGAQGFLCMYADEKYGGAGIDDFRYDMILIEEMAMAGASSGFAASLHNRVVGPYLHKFGTDDQRDRFMAGCVSGETPLAIALTEPGTGSDLAGMKTRAEDKGDHWLINGQKTYISNGQIANLIVVAAKTDPDKSHAVGLFLVPGDTPGFQRGKKLRKMGGHGQDTSELFFDNVKVPKENVLGDPTGGFKVMMNNLAEERIISAVGSLSAAERSFQITLQYIKERTAFGKPIGLFQNSRFKMSHLRTRLDATWAFLDHCALQHVNGKLTSELAAEIKLFASETQAETVDECVQLHGGAGYMDEYEIAKQYVDARVTRIFAGSSEIMKEIIGRGLGLDDRKRNH</sequence>
<evidence type="ECO:0000256" key="3">
    <source>
        <dbReference type="ARBA" id="ARBA00022630"/>
    </source>
</evidence>
<gene>
    <name evidence="10" type="ORF">SAMN05216258_10925</name>
</gene>
<evidence type="ECO:0000259" key="9">
    <source>
        <dbReference type="Pfam" id="PF02771"/>
    </source>
</evidence>
<proteinExistence type="inferred from homology"/>
<dbReference type="InterPro" id="IPR009075">
    <property type="entry name" value="AcylCo_DH/oxidase_C"/>
</dbReference>
<evidence type="ECO:0000256" key="6">
    <source>
        <dbReference type="RuleBase" id="RU362125"/>
    </source>
</evidence>
<evidence type="ECO:0000259" key="7">
    <source>
        <dbReference type="Pfam" id="PF00441"/>
    </source>
</evidence>
<dbReference type="InterPro" id="IPR009100">
    <property type="entry name" value="AcylCoA_DH/oxidase_NM_dom_sf"/>
</dbReference>
<name>A0A1I3KN26_9RHOB</name>
<dbReference type="Pfam" id="PF02771">
    <property type="entry name" value="Acyl-CoA_dh_N"/>
    <property type="match status" value="1"/>
</dbReference>
<feature type="domain" description="Acyl-CoA oxidase/dehydrogenase middle" evidence="8">
    <location>
        <begin position="125"/>
        <end position="219"/>
    </location>
</feature>
<dbReference type="Pfam" id="PF02770">
    <property type="entry name" value="Acyl-CoA_dh_M"/>
    <property type="match status" value="1"/>
</dbReference>
<comment type="cofactor">
    <cofactor evidence="1 6">
        <name>FAD</name>
        <dbReference type="ChEBI" id="CHEBI:57692"/>
    </cofactor>
</comment>
<dbReference type="Gene3D" id="1.10.540.10">
    <property type="entry name" value="Acyl-CoA dehydrogenase/oxidase, N-terminal domain"/>
    <property type="match status" value="1"/>
</dbReference>
<dbReference type="FunFam" id="1.10.540.10:FF:000026">
    <property type="entry name" value="Acyl-CoA dehydrogenase medium chain"/>
    <property type="match status" value="1"/>
</dbReference>
<comment type="similarity">
    <text evidence="2 6">Belongs to the acyl-CoA dehydrogenase family.</text>
</comment>
<dbReference type="GO" id="GO:0050660">
    <property type="term" value="F:flavin adenine dinucleotide binding"/>
    <property type="evidence" value="ECO:0007669"/>
    <property type="project" value="InterPro"/>
</dbReference>
<feature type="domain" description="Acyl-CoA dehydrogenase/oxidase C-terminal" evidence="7">
    <location>
        <begin position="232"/>
        <end position="379"/>
    </location>
</feature>
<evidence type="ECO:0000313" key="11">
    <source>
        <dbReference type="Proteomes" id="UP000199377"/>
    </source>
</evidence>
<dbReference type="InterPro" id="IPR046373">
    <property type="entry name" value="Acyl-CoA_Oxase/DH_mid-dom_sf"/>
</dbReference>
<evidence type="ECO:0000256" key="4">
    <source>
        <dbReference type="ARBA" id="ARBA00022827"/>
    </source>
</evidence>
<keyword evidence="11" id="KW-1185">Reference proteome</keyword>
<dbReference type="Pfam" id="PF00441">
    <property type="entry name" value="Acyl-CoA_dh_1"/>
    <property type="match status" value="1"/>
</dbReference>
<dbReference type="GO" id="GO:0003995">
    <property type="term" value="F:acyl-CoA dehydrogenase activity"/>
    <property type="evidence" value="ECO:0007669"/>
    <property type="project" value="InterPro"/>
</dbReference>
<feature type="domain" description="Acyl-CoA dehydrogenase/oxidase N-terminal" evidence="9">
    <location>
        <begin position="9"/>
        <end position="121"/>
    </location>
</feature>
<dbReference type="EMBL" id="FOQH01000009">
    <property type="protein sequence ID" value="SFI73901.1"/>
    <property type="molecule type" value="Genomic_DNA"/>
</dbReference>
<dbReference type="InterPro" id="IPR013786">
    <property type="entry name" value="AcylCoA_DH/ox_N"/>
</dbReference>
<dbReference type="SUPFAM" id="SSF47203">
    <property type="entry name" value="Acyl-CoA dehydrogenase C-terminal domain-like"/>
    <property type="match status" value="1"/>
</dbReference>
<dbReference type="FunFam" id="2.40.110.10:FF:000002">
    <property type="entry name" value="Acyl-CoA dehydrogenase fadE12"/>
    <property type="match status" value="1"/>
</dbReference>
<evidence type="ECO:0000256" key="1">
    <source>
        <dbReference type="ARBA" id="ARBA00001974"/>
    </source>
</evidence>
<keyword evidence="5 6" id="KW-0560">Oxidoreductase</keyword>
<dbReference type="AlphaFoldDB" id="A0A1I3KN26"/>
<dbReference type="OrthoDB" id="9775090at2"/>
<dbReference type="FunFam" id="1.20.140.10:FF:000001">
    <property type="entry name" value="Acyl-CoA dehydrogenase"/>
    <property type="match status" value="1"/>
</dbReference>
<dbReference type="Proteomes" id="UP000199377">
    <property type="component" value="Unassembled WGS sequence"/>
</dbReference>
<evidence type="ECO:0000256" key="5">
    <source>
        <dbReference type="ARBA" id="ARBA00023002"/>
    </source>
</evidence>
<organism evidence="10 11">
    <name type="scientific">Albimonas pacifica</name>
    <dbReference type="NCBI Taxonomy" id="1114924"/>
    <lineage>
        <taxon>Bacteria</taxon>
        <taxon>Pseudomonadati</taxon>
        <taxon>Pseudomonadota</taxon>
        <taxon>Alphaproteobacteria</taxon>
        <taxon>Rhodobacterales</taxon>
        <taxon>Paracoccaceae</taxon>
        <taxon>Albimonas</taxon>
    </lineage>
</organism>
<dbReference type="STRING" id="1114924.SAMN05216258_10925"/>